<keyword evidence="6" id="KW-0808">Transferase</keyword>
<protein>
    <submittedName>
        <fullName evidence="6">Decaprenyl-phosphate phosphoribosyltransferase</fullName>
    </submittedName>
</protein>
<evidence type="ECO:0000256" key="3">
    <source>
        <dbReference type="ARBA" id="ARBA00022989"/>
    </source>
</evidence>
<reference evidence="6" key="1">
    <citation type="journal article" date="2020" name="mSystems">
        <title>Genome- and Community-Level Interaction Insights into Carbon Utilization and Element Cycling Functions of Hydrothermarchaeota in Hydrothermal Sediment.</title>
        <authorList>
            <person name="Zhou Z."/>
            <person name="Liu Y."/>
            <person name="Xu W."/>
            <person name="Pan J."/>
            <person name="Luo Z.H."/>
            <person name="Li M."/>
        </authorList>
    </citation>
    <scope>NUCLEOTIDE SEQUENCE [LARGE SCALE GENOMIC DNA]</scope>
    <source>
        <strain evidence="6">SpSt-1182</strain>
    </source>
</reference>
<evidence type="ECO:0000256" key="1">
    <source>
        <dbReference type="ARBA" id="ARBA00004141"/>
    </source>
</evidence>
<sequence length="105" mass="11414">MLGALVRSMRPRQWIKNLLVLAALVFSKNLLKGPEVLRSLLAFAIFCLLSGAVYIINDLVDREADRLHPKKRLRPIAAGQVQPGTALTWALASALLALGGSLLLD</sequence>
<dbReference type="PANTHER" id="PTHR11048">
    <property type="entry name" value="PRENYLTRANSFERASES"/>
    <property type="match status" value="1"/>
</dbReference>
<dbReference type="Gene3D" id="1.10.357.140">
    <property type="entry name" value="UbiA prenyltransferase"/>
    <property type="match status" value="1"/>
</dbReference>
<evidence type="ECO:0000256" key="4">
    <source>
        <dbReference type="ARBA" id="ARBA00023136"/>
    </source>
</evidence>
<keyword evidence="4 5" id="KW-0472">Membrane</keyword>
<feature type="transmembrane region" description="Helical" evidence="5">
    <location>
        <begin position="81"/>
        <end position="104"/>
    </location>
</feature>
<dbReference type="Pfam" id="PF01040">
    <property type="entry name" value="UbiA"/>
    <property type="match status" value="1"/>
</dbReference>
<accession>A0A7V0T4I0</accession>
<comment type="caution">
    <text evidence="6">The sequence shown here is derived from an EMBL/GenBank/DDBJ whole genome shotgun (WGS) entry which is preliminary data.</text>
</comment>
<feature type="non-terminal residue" evidence="6">
    <location>
        <position position="105"/>
    </location>
</feature>
<evidence type="ECO:0000313" key="6">
    <source>
        <dbReference type="EMBL" id="HDQ99047.1"/>
    </source>
</evidence>
<dbReference type="Proteomes" id="UP000885672">
    <property type="component" value="Unassembled WGS sequence"/>
</dbReference>
<keyword evidence="3 5" id="KW-1133">Transmembrane helix</keyword>
<dbReference type="PANTHER" id="PTHR11048:SF5">
    <property type="entry name" value="DECAPRENYL-PHOSPHATE PHOSPHORIBOSYLTRANSFERASE"/>
    <property type="match status" value="1"/>
</dbReference>
<evidence type="ECO:0000256" key="2">
    <source>
        <dbReference type="ARBA" id="ARBA00022692"/>
    </source>
</evidence>
<dbReference type="GO" id="GO:0005886">
    <property type="term" value="C:plasma membrane"/>
    <property type="evidence" value="ECO:0007669"/>
    <property type="project" value="TreeGrafter"/>
</dbReference>
<name>A0A7V0T4I0_UNCW3</name>
<dbReference type="GO" id="GO:0009247">
    <property type="term" value="P:glycolipid biosynthetic process"/>
    <property type="evidence" value="ECO:0007669"/>
    <property type="project" value="TreeGrafter"/>
</dbReference>
<feature type="transmembrane region" description="Helical" evidence="5">
    <location>
        <begin position="41"/>
        <end position="60"/>
    </location>
</feature>
<dbReference type="InterPro" id="IPR044878">
    <property type="entry name" value="UbiA_sf"/>
</dbReference>
<dbReference type="InterPro" id="IPR039653">
    <property type="entry name" value="Prenyltransferase"/>
</dbReference>
<dbReference type="GO" id="GO:0016757">
    <property type="term" value="F:glycosyltransferase activity"/>
    <property type="evidence" value="ECO:0007669"/>
    <property type="project" value="UniProtKB-KW"/>
</dbReference>
<dbReference type="AlphaFoldDB" id="A0A7V0T4I0"/>
<gene>
    <name evidence="6" type="ORF">ENN51_01995</name>
</gene>
<organism evidence="6">
    <name type="scientific">candidate division WOR-3 bacterium</name>
    <dbReference type="NCBI Taxonomy" id="2052148"/>
    <lineage>
        <taxon>Bacteria</taxon>
        <taxon>Bacteria division WOR-3</taxon>
    </lineage>
</organism>
<keyword evidence="6" id="KW-0328">Glycosyltransferase</keyword>
<dbReference type="InterPro" id="IPR000537">
    <property type="entry name" value="UbiA_prenyltransferase"/>
</dbReference>
<comment type="subcellular location">
    <subcellularLocation>
        <location evidence="1">Membrane</location>
        <topology evidence="1">Multi-pass membrane protein</topology>
    </subcellularLocation>
</comment>
<dbReference type="EMBL" id="DSBX01000076">
    <property type="protein sequence ID" value="HDQ99047.1"/>
    <property type="molecule type" value="Genomic_DNA"/>
</dbReference>
<evidence type="ECO:0000256" key="5">
    <source>
        <dbReference type="SAM" id="Phobius"/>
    </source>
</evidence>
<keyword evidence="2 5" id="KW-0812">Transmembrane</keyword>
<dbReference type="GO" id="GO:0016765">
    <property type="term" value="F:transferase activity, transferring alkyl or aryl (other than methyl) groups"/>
    <property type="evidence" value="ECO:0007669"/>
    <property type="project" value="InterPro"/>
</dbReference>
<proteinExistence type="predicted"/>